<dbReference type="PANTHER" id="PTHR43798:SF33">
    <property type="entry name" value="HYDROLASE, PUTATIVE (AFU_ORTHOLOGUE AFUA_2G14860)-RELATED"/>
    <property type="match status" value="1"/>
</dbReference>
<gene>
    <name evidence="2" type="ORF">FHX37_0231</name>
</gene>
<dbReference type="PRINTS" id="PR00111">
    <property type="entry name" value="ABHYDROLASE"/>
</dbReference>
<accession>A0A543NET8</accession>
<dbReference type="RefSeq" id="WP_141921623.1">
    <property type="nucleotide sequence ID" value="NZ_VFQC01000001.1"/>
</dbReference>
<evidence type="ECO:0000313" key="2">
    <source>
        <dbReference type="EMBL" id="TQN30354.1"/>
    </source>
</evidence>
<dbReference type="Gene3D" id="3.40.50.1820">
    <property type="entry name" value="alpha/beta hydrolase"/>
    <property type="match status" value="1"/>
</dbReference>
<dbReference type="GO" id="GO:0003824">
    <property type="term" value="F:catalytic activity"/>
    <property type="evidence" value="ECO:0007669"/>
    <property type="project" value="InterPro"/>
</dbReference>
<dbReference type="AlphaFoldDB" id="A0A543NET8"/>
<dbReference type="PANTHER" id="PTHR43798">
    <property type="entry name" value="MONOACYLGLYCEROL LIPASE"/>
    <property type="match status" value="1"/>
</dbReference>
<dbReference type="Proteomes" id="UP000317422">
    <property type="component" value="Unassembled WGS sequence"/>
</dbReference>
<proteinExistence type="predicted"/>
<dbReference type="OrthoDB" id="334507at2"/>
<keyword evidence="3" id="KW-1185">Reference proteome</keyword>
<dbReference type="InterPro" id="IPR000639">
    <property type="entry name" value="Epox_hydrolase-like"/>
</dbReference>
<sequence>MGTWELRESYESSNGTVRWDRIGQGSPVVLVHGWPFSSYVWRDVAAGLARRHTVYVWDLPGYGQSAKTTGQDVSLAGHQAVLTELLEHWGLTSPAVVAHDIGAAVALRSALLDGVGYGRLVLVDAVSVRPWGSPFFRLVREHAEVFARLPAPQHEAMVRRYLAGGTHGELRTRVLDTLVQPWLGEVGQAAFYRQMAQAEERHTREVEDRFGELDMPTLIVWGEHDDWLPADRAEHLARLIPHARLEWVADSGHLVQEDAPARFTSLLTDFLAGQ</sequence>
<reference evidence="2 3" key="1">
    <citation type="submission" date="2019-06" db="EMBL/GenBank/DDBJ databases">
        <title>Sequencing the genomes of 1000 actinobacteria strains.</title>
        <authorList>
            <person name="Klenk H.-P."/>
        </authorList>
    </citation>
    <scope>NUCLEOTIDE SEQUENCE [LARGE SCALE GENOMIC DNA]</scope>
    <source>
        <strain evidence="2 3">DSM 45015</strain>
    </source>
</reference>
<protein>
    <submittedName>
        <fullName evidence="2">Pimeloyl-ACP methyl ester carboxylesterase</fullName>
    </submittedName>
</protein>
<dbReference type="PRINTS" id="PR00412">
    <property type="entry name" value="EPOXHYDRLASE"/>
</dbReference>
<comment type="caution">
    <text evidence="2">The sequence shown here is derived from an EMBL/GenBank/DDBJ whole genome shotgun (WGS) entry which is preliminary data.</text>
</comment>
<dbReference type="EMBL" id="VFQC01000001">
    <property type="protein sequence ID" value="TQN30354.1"/>
    <property type="molecule type" value="Genomic_DNA"/>
</dbReference>
<dbReference type="Pfam" id="PF00561">
    <property type="entry name" value="Abhydrolase_1"/>
    <property type="match status" value="1"/>
</dbReference>
<dbReference type="InterPro" id="IPR000073">
    <property type="entry name" value="AB_hydrolase_1"/>
</dbReference>
<organism evidence="2 3">
    <name type="scientific">Haloactinospora alba</name>
    <dbReference type="NCBI Taxonomy" id="405555"/>
    <lineage>
        <taxon>Bacteria</taxon>
        <taxon>Bacillati</taxon>
        <taxon>Actinomycetota</taxon>
        <taxon>Actinomycetes</taxon>
        <taxon>Streptosporangiales</taxon>
        <taxon>Nocardiopsidaceae</taxon>
        <taxon>Haloactinospora</taxon>
    </lineage>
</organism>
<feature type="domain" description="AB hydrolase-1" evidence="1">
    <location>
        <begin position="27"/>
        <end position="260"/>
    </location>
</feature>
<dbReference type="GO" id="GO:0016020">
    <property type="term" value="C:membrane"/>
    <property type="evidence" value="ECO:0007669"/>
    <property type="project" value="TreeGrafter"/>
</dbReference>
<dbReference type="InterPro" id="IPR050266">
    <property type="entry name" value="AB_hydrolase_sf"/>
</dbReference>
<dbReference type="SUPFAM" id="SSF53474">
    <property type="entry name" value="alpha/beta-Hydrolases"/>
    <property type="match status" value="1"/>
</dbReference>
<evidence type="ECO:0000313" key="3">
    <source>
        <dbReference type="Proteomes" id="UP000317422"/>
    </source>
</evidence>
<name>A0A543NET8_9ACTN</name>
<dbReference type="InterPro" id="IPR029058">
    <property type="entry name" value="AB_hydrolase_fold"/>
</dbReference>
<evidence type="ECO:0000259" key="1">
    <source>
        <dbReference type="Pfam" id="PF00561"/>
    </source>
</evidence>